<evidence type="ECO:0000313" key="2">
    <source>
        <dbReference type="Proteomes" id="UP001497382"/>
    </source>
</evidence>
<evidence type="ECO:0000313" key="1">
    <source>
        <dbReference type="EMBL" id="CAL1267370.1"/>
    </source>
</evidence>
<dbReference type="EMBL" id="CAXIEN010000028">
    <property type="protein sequence ID" value="CAL1267370.1"/>
    <property type="molecule type" value="Genomic_DNA"/>
</dbReference>
<protein>
    <submittedName>
        <fullName evidence="1">Uncharacterized protein</fullName>
    </submittedName>
</protein>
<gene>
    <name evidence="1" type="ORF">LARSCL_LOCUS3626</name>
</gene>
<keyword evidence="2" id="KW-1185">Reference proteome</keyword>
<sequence length="133" mass="15277">MSEEECPELCTIVQNHFYAIKVLTGAVQHKTNHRQSLLCLSRRHSAVKVLEEVGKFQVHKPTDHRDVTDSHQTLPAIVDEVEKVQCRLQPKIEGRILIMTEEVHSKLEKEKNDFCNCKVDIIYETDGEAIPVM</sequence>
<dbReference type="AlphaFoldDB" id="A0AAV1Z6Y5"/>
<comment type="caution">
    <text evidence="1">The sequence shown here is derived from an EMBL/GenBank/DDBJ whole genome shotgun (WGS) entry which is preliminary data.</text>
</comment>
<reference evidence="1 2" key="1">
    <citation type="submission" date="2024-04" db="EMBL/GenBank/DDBJ databases">
        <authorList>
            <person name="Rising A."/>
            <person name="Reimegard J."/>
            <person name="Sonavane S."/>
            <person name="Akerstrom W."/>
            <person name="Nylinder S."/>
            <person name="Hedman E."/>
            <person name="Kallberg Y."/>
        </authorList>
    </citation>
    <scope>NUCLEOTIDE SEQUENCE [LARGE SCALE GENOMIC DNA]</scope>
</reference>
<organism evidence="1 2">
    <name type="scientific">Larinioides sclopetarius</name>
    <dbReference type="NCBI Taxonomy" id="280406"/>
    <lineage>
        <taxon>Eukaryota</taxon>
        <taxon>Metazoa</taxon>
        <taxon>Ecdysozoa</taxon>
        <taxon>Arthropoda</taxon>
        <taxon>Chelicerata</taxon>
        <taxon>Arachnida</taxon>
        <taxon>Araneae</taxon>
        <taxon>Araneomorphae</taxon>
        <taxon>Entelegynae</taxon>
        <taxon>Araneoidea</taxon>
        <taxon>Araneidae</taxon>
        <taxon>Larinioides</taxon>
    </lineage>
</organism>
<name>A0AAV1Z6Y5_9ARAC</name>
<accession>A0AAV1Z6Y5</accession>
<proteinExistence type="predicted"/>
<dbReference type="Proteomes" id="UP001497382">
    <property type="component" value="Unassembled WGS sequence"/>
</dbReference>